<keyword evidence="2" id="KW-0547">Nucleotide-binding</keyword>
<dbReference type="PROSITE" id="PS50146">
    <property type="entry name" value="DAGK"/>
    <property type="match status" value="1"/>
</dbReference>
<comment type="caution">
    <text evidence="6">The sequence shown here is derived from an EMBL/GenBank/DDBJ whole genome shotgun (WGS) entry which is preliminary data.</text>
</comment>
<dbReference type="PANTHER" id="PTHR12358">
    <property type="entry name" value="SPHINGOSINE KINASE"/>
    <property type="match status" value="1"/>
</dbReference>
<dbReference type="Pfam" id="PF19279">
    <property type="entry name" value="YegS_C"/>
    <property type="match status" value="1"/>
</dbReference>
<dbReference type="AlphaFoldDB" id="A0A4U3LAW3"/>
<keyword evidence="4" id="KW-0067">ATP-binding</keyword>
<gene>
    <name evidence="6" type="ORF">FC093_00795</name>
</gene>
<dbReference type="InterPro" id="IPR050187">
    <property type="entry name" value="Lipid_Phosphate_FormReg"/>
</dbReference>
<evidence type="ECO:0000313" key="6">
    <source>
        <dbReference type="EMBL" id="TKK71594.1"/>
    </source>
</evidence>
<feature type="domain" description="DAGKc" evidence="5">
    <location>
        <begin position="4"/>
        <end position="133"/>
    </location>
</feature>
<reference evidence="6 7" key="1">
    <citation type="submission" date="2019-05" db="EMBL/GenBank/DDBJ databases">
        <title>Panacibacter sp. strain 17mud1-8 Genome sequencing and assembly.</title>
        <authorList>
            <person name="Chhetri G."/>
        </authorList>
    </citation>
    <scope>NUCLEOTIDE SEQUENCE [LARGE SCALE GENOMIC DNA]</scope>
    <source>
        <strain evidence="6 7">17mud1-8</strain>
    </source>
</reference>
<dbReference type="RefSeq" id="WP_137259834.1">
    <property type="nucleotide sequence ID" value="NZ_SZQL01000001.1"/>
</dbReference>
<dbReference type="InterPro" id="IPR016064">
    <property type="entry name" value="NAD/diacylglycerol_kinase_sf"/>
</dbReference>
<dbReference type="SMART" id="SM00046">
    <property type="entry name" value="DAGKc"/>
    <property type="match status" value="1"/>
</dbReference>
<dbReference type="EMBL" id="SZQL01000001">
    <property type="protein sequence ID" value="TKK71594.1"/>
    <property type="molecule type" value="Genomic_DNA"/>
</dbReference>
<dbReference type="GO" id="GO:0005524">
    <property type="term" value="F:ATP binding"/>
    <property type="evidence" value="ECO:0007669"/>
    <property type="project" value="UniProtKB-KW"/>
</dbReference>
<evidence type="ECO:0000313" key="7">
    <source>
        <dbReference type="Proteomes" id="UP000305848"/>
    </source>
</evidence>
<keyword evidence="7" id="KW-1185">Reference proteome</keyword>
<dbReference type="SUPFAM" id="SSF111331">
    <property type="entry name" value="NAD kinase/diacylglycerol kinase-like"/>
    <property type="match status" value="1"/>
</dbReference>
<accession>A0A4U3LAW3</accession>
<sequence length="292" mass="32738">MNERSSLKLLFIVNPKSGNNGTDWHQQIQDYFKSSNDCIKIYELPNPCDPAQIKQQIDDYQPQRVIAVGGDGTVKLAAQCLLHTAIPLAILPAGSANGMAKELNIPLNVTKAIDVAVNGGTKKIHLVKINNEICIHLSDIGFNAFIIKKFEAEPKRGMWSYIKAAFKVWWNNRRMHVKIQTDNTWVRRNAAMVVIANATKYGTGALINPHGRLDDEVFEVIVVKKLSVKEIFKMMITHTPYDKSKTEVLQTSSLHIRSRRRAHFQVDGEYLGKVNNIKATILAGALEVIVPE</sequence>
<dbReference type="InterPro" id="IPR045540">
    <property type="entry name" value="YegS/DAGK_C"/>
</dbReference>
<dbReference type="InterPro" id="IPR001206">
    <property type="entry name" value="Diacylglycerol_kinase_cat_dom"/>
</dbReference>
<proteinExistence type="predicted"/>
<dbReference type="GO" id="GO:0016301">
    <property type="term" value="F:kinase activity"/>
    <property type="evidence" value="ECO:0007669"/>
    <property type="project" value="UniProtKB-KW"/>
</dbReference>
<dbReference type="InterPro" id="IPR017438">
    <property type="entry name" value="ATP-NAD_kinase_N"/>
</dbReference>
<dbReference type="OrthoDB" id="9786026at2"/>
<dbReference type="Proteomes" id="UP000305848">
    <property type="component" value="Unassembled WGS sequence"/>
</dbReference>
<keyword evidence="1" id="KW-0808">Transferase</keyword>
<dbReference type="Gene3D" id="2.60.200.40">
    <property type="match status" value="1"/>
</dbReference>
<dbReference type="Gene3D" id="3.40.50.10330">
    <property type="entry name" value="Probable inorganic polyphosphate/atp-NAD kinase, domain 1"/>
    <property type="match status" value="1"/>
</dbReference>
<evidence type="ECO:0000256" key="2">
    <source>
        <dbReference type="ARBA" id="ARBA00022741"/>
    </source>
</evidence>
<organism evidence="6 7">
    <name type="scientific">Ilyomonas limi</name>
    <dbReference type="NCBI Taxonomy" id="2575867"/>
    <lineage>
        <taxon>Bacteria</taxon>
        <taxon>Pseudomonadati</taxon>
        <taxon>Bacteroidota</taxon>
        <taxon>Chitinophagia</taxon>
        <taxon>Chitinophagales</taxon>
        <taxon>Chitinophagaceae</taxon>
        <taxon>Ilyomonas</taxon>
    </lineage>
</organism>
<dbReference type="Pfam" id="PF00781">
    <property type="entry name" value="DAGK_cat"/>
    <property type="match status" value="1"/>
</dbReference>
<dbReference type="GO" id="GO:0005886">
    <property type="term" value="C:plasma membrane"/>
    <property type="evidence" value="ECO:0007669"/>
    <property type="project" value="TreeGrafter"/>
</dbReference>
<protein>
    <submittedName>
        <fullName evidence="6">Diacylglycerol kinase family lipid kinase</fullName>
    </submittedName>
</protein>
<evidence type="ECO:0000256" key="4">
    <source>
        <dbReference type="ARBA" id="ARBA00022840"/>
    </source>
</evidence>
<evidence type="ECO:0000256" key="1">
    <source>
        <dbReference type="ARBA" id="ARBA00022679"/>
    </source>
</evidence>
<evidence type="ECO:0000259" key="5">
    <source>
        <dbReference type="PROSITE" id="PS50146"/>
    </source>
</evidence>
<dbReference type="PANTHER" id="PTHR12358:SF106">
    <property type="entry name" value="LIPID KINASE YEGS"/>
    <property type="match status" value="1"/>
</dbReference>
<keyword evidence="3 6" id="KW-0418">Kinase</keyword>
<name>A0A4U3LAW3_9BACT</name>
<evidence type="ECO:0000256" key="3">
    <source>
        <dbReference type="ARBA" id="ARBA00022777"/>
    </source>
</evidence>